<evidence type="ECO:0000256" key="7">
    <source>
        <dbReference type="SAM" id="Coils"/>
    </source>
</evidence>
<dbReference type="InterPro" id="IPR005467">
    <property type="entry name" value="His_kinase_dom"/>
</dbReference>
<feature type="domain" description="Histidine kinase" evidence="8">
    <location>
        <begin position="393"/>
        <end position="605"/>
    </location>
</feature>
<evidence type="ECO:0000313" key="11">
    <source>
        <dbReference type="Proteomes" id="UP000186221"/>
    </source>
</evidence>
<accession>A0A1N7IX91</accession>
<dbReference type="PROSITE" id="PS50110">
    <property type="entry name" value="RESPONSE_REGULATORY"/>
    <property type="match status" value="1"/>
</dbReference>
<dbReference type="Pfam" id="PF00512">
    <property type="entry name" value="HisKA"/>
    <property type="match status" value="1"/>
</dbReference>
<dbReference type="Gene3D" id="3.40.50.2300">
    <property type="match status" value="1"/>
</dbReference>
<dbReference type="FunFam" id="3.30.565.10:FF:000049">
    <property type="entry name" value="Two-component sensor histidine kinase"/>
    <property type="match status" value="1"/>
</dbReference>
<dbReference type="CDD" id="cd00082">
    <property type="entry name" value="HisKA"/>
    <property type="match status" value="1"/>
</dbReference>
<dbReference type="RefSeq" id="WP_076483066.1">
    <property type="nucleotide sequence ID" value="NZ_FTOG01000001.1"/>
</dbReference>
<dbReference type="GO" id="GO:0009927">
    <property type="term" value="F:histidine phosphotransfer kinase activity"/>
    <property type="evidence" value="ECO:0007669"/>
    <property type="project" value="TreeGrafter"/>
</dbReference>
<dbReference type="GO" id="GO:0000155">
    <property type="term" value="F:phosphorelay sensor kinase activity"/>
    <property type="evidence" value="ECO:0007669"/>
    <property type="project" value="InterPro"/>
</dbReference>
<dbReference type="Pfam" id="PF00072">
    <property type="entry name" value="Response_reg"/>
    <property type="match status" value="1"/>
</dbReference>
<evidence type="ECO:0000313" key="10">
    <source>
        <dbReference type="EMBL" id="SIS41606.1"/>
    </source>
</evidence>
<dbReference type="SMART" id="SM00388">
    <property type="entry name" value="HisKA"/>
    <property type="match status" value="1"/>
</dbReference>
<keyword evidence="7" id="KW-0175">Coiled coil</keyword>
<evidence type="ECO:0000256" key="3">
    <source>
        <dbReference type="ARBA" id="ARBA00022553"/>
    </source>
</evidence>
<evidence type="ECO:0000256" key="5">
    <source>
        <dbReference type="ARBA" id="ARBA00022777"/>
    </source>
</evidence>
<dbReference type="InterPro" id="IPR036890">
    <property type="entry name" value="HATPase_C_sf"/>
</dbReference>
<dbReference type="InterPro" id="IPR004358">
    <property type="entry name" value="Sig_transdc_His_kin-like_C"/>
</dbReference>
<dbReference type="Pfam" id="PF12860">
    <property type="entry name" value="PAS_7"/>
    <property type="match status" value="2"/>
</dbReference>
<feature type="modified residue" description="4-aspartylphosphate" evidence="6">
    <location>
        <position position="679"/>
    </location>
</feature>
<dbReference type="SUPFAM" id="SSF47384">
    <property type="entry name" value="Homodimeric domain of signal transducing histidine kinase"/>
    <property type="match status" value="1"/>
</dbReference>
<dbReference type="AlphaFoldDB" id="A0A1N7IX91"/>
<reference evidence="11" key="1">
    <citation type="submission" date="2017-01" db="EMBL/GenBank/DDBJ databases">
        <authorList>
            <person name="Varghese N."/>
            <person name="Submissions S."/>
        </authorList>
    </citation>
    <scope>NUCLEOTIDE SEQUENCE [LARGE SCALE GENOMIC DNA]</scope>
    <source>
        <strain evidence="11">DSM 19945</strain>
    </source>
</reference>
<dbReference type="Pfam" id="PF02518">
    <property type="entry name" value="HATPase_c"/>
    <property type="match status" value="1"/>
</dbReference>
<dbReference type="EC" id="2.7.13.3" evidence="2"/>
<evidence type="ECO:0000259" key="9">
    <source>
        <dbReference type="PROSITE" id="PS50110"/>
    </source>
</evidence>
<dbReference type="Gene3D" id="3.30.565.10">
    <property type="entry name" value="Histidine kinase-like ATPase, C-terminal domain"/>
    <property type="match status" value="1"/>
</dbReference>
<dbReference type="Proteomes" id="UP000186221">
    <property type="component" value="Unassembled WGS sequence"/>
</dbReference>
<proteinExistence type="predicted"/>
<name>A0A1N7IX91_9RHOB</name>
<dbReference type="SUPFAM" id="SSF55874">
    <property type="entry name" value="ATPase domain of HSP90 chaperone/DNA topoisomerase II/histidine kinase"/>
    <property type="match status" value="1"/>
</dbReference>
<dbReference type="CDD" id="cd00156">
    <property type="entry name" value="REC"/>
    <property type="match status" value="1"/>
</dbReference>
<protein>
    <recommendedName>
        <fullName evidence="2">histidine kinase</fullName>
        <ecNumber evidence="2">2.7.13.3</ecNumber>
    </recommendedName>
</protein>
<dbReference type="InterPro" id="IPR036097">
    <property type="entry name" value="HisK_dim/P_sf"/>
</dbReference>
<evidence type="ECO:0000256" key="1">
    <source>
        <dbReference type="ARBA" id="ARBA00000085"/>
    </source>
</evidence>
<keyword evidence="5 10" id="KW-0418">Kinase</keyword>
<dbReference type="PANTHER" id="PTHR43047">
    <property type="entry name" value="TWO-COMPONENT HISTIDINE PROTEIN KINASE"/>
    <property type="match status" value="1"/>
</dbReference>
<dbReference type="InterPro" id="IPR001789">
    <property type="entry name" value="Sig_transdc_resp-reg_receiver"/>
</dbReference>
<dbReference type="SMART" id="SM00387">
    <property type="entry name" value="HATPase_c"/>
    <property type="match status" value="1"/>
</dbReference>
<dbReference type="SUPFAM" id="SSF52172">
    <property type="entry name" value="CheY-like"/>
    <property type="match status" value="1"/>
</dbReference>
<organism evidence="10 11">
    <name type="scientific">Rhodobacter aestuarii</name>
    <dbReference type="NCBI Taxonomy" id="453582"/>
    <lineage>
        <taxon>Bacteria</taxon>
        <taxon>Pseudomonadati</taxon>
        <taxon>Pseudomonadota</taxon>
        <taxon>Alphaproteobacteria</taxon>
        <taxon>Rhodobacterales</taxon>
        <taxon>Rhodobacter group</taxon>
        <taxon>Rhodobacter</taxon>
    </lineage>
</organism>
<feature type="domain" description="Response regulatory" evidence="9">
    <location>
        <begin position="628"/>
        <end position="744"/>
    </location>
</feature>
<comment type="catalytic activity">
    <reaction evidence="1">
        <text>ATP + protein L-histidine = ADP + protein N-phospho-L-histidine.</text>
        <dbReference type="EC" id="2.7.13.3"/>
    </reaction>
</comment>
<evidence type="ECO:0000259" key="8">
    <source>
        <dbReference type="PROSITE" id="PS50109"/>
    </source>
</evidence>
<dbReference type="EMBL" id="FTOG01000001">
    <property type="protein sequence ID" value="SIS41606.1"/>
    <property type="molecule type" value="Genomic_DNA"/>
</dbReference>
<feature type="coiled-coil region" evidence="7">
    <location>
        <begin position="73"/>
        <end position="107"/>
    </location>
</feature>
<evidence type="ECO:0000256" key="6">
    <source>
        <dbReference type="PROSITE-ProRule" id="PRU00169"/>
    </source>
</evidence>
<evidence type="ECO:0000256" key="2">
    <source>
        <dbReference type="ARBA" id="ARBA00012438"/>
    </source>
</evidence>
<dbReference type="GO" id="GO:0005886">
    <property type="term" value="C:plasma membrane"/>
    <property type="evidence" value="ECO:0007669"/>
    <property type="project" value="TreeGrafter"/>
</dbReference>
<dbReference type="Gene3D" id="1.10.287.130">
    <property type="match status" value="1"/>
</dbReference>
<sequence length="749" mass="82516">MNDPCSPPVGLNAARALLDRNDPPERQTEKLLTIVEALIRRAEETTEDRGAAWAQFQRAAMLEDQVRDRTRDLERALDLLNASNARLAKAHRETEAARQNLASAIETIQEGFALFDANDVMVLCNSRFNALLPDIRAQMQPGLSFTQYIDCAAGSAHLGMPPGMNRADWRRMRLARHQQHHFILTQQMGEDRWVQVSEHRTHEGGTVILQTEVTDLVRRERAARGQLRDDQAAVLRPTLEHLKIGVCQFDLRLHLLVWNDRLVEFLKLTPGAVWPGMHFDEILTLLSGRFTFPGGQSVRQLSDWVRRAQRPETFQMEVTREGSQVYEIFAKELPDGGFVLSLEDITQMRTTLAELSRANETLEARVTERTWELEDALASAERANASRARFVAAASHDLLQPLSAAKLYLASLGDDALTEAAGRTLDKAQNALMSVEGILGALLDISRLESGRAAIEPAPLALGPVFRQLADEFAPAAALKGLRLRIRPTEAMVISDRAYLRRILQNLISNALRYTETGSVLVAARKRGGQWRVEVRDSGLGIAEAEQELIFREFHRVDAHASASEGMGLGLAIVDRAAALLGHPLSLQSAPGRGSTFALDFAVACKQPSQEPEADAAMGRDPEAGDVLVLLVENDPELSRAMVQLLEKWGASVLDVSSGEEALDLIASTGVEPDRLLIDYQLGSGIDGLECLQKLQDMLGQVPARLVTADRSEEMRARAKALGVSVLQKPTPTDALEEFLFGAVPARKA</sequence>
<keyword evidence="3 6" id="KW-0597">Phosphoprotein</keyword>
<dbReference type="PRINTS" id="PR00344">
    <property type="entry name" value="BCTRLSENSOR"/>
</dbReference>
<dbReference type="PROSITE" id="PS50109">
    <property type="entry name" value="HIS_KIN"/>
    <property type="match status" value="1"/>
</dbReference>
<dbReference type="STRING" id="453582.SAMN05421580_10182"/>
<dbReference type="PANTHER" id="PTHR43047:SF9">
    <property type="entry name" value="HISTIDINE KINASE"/>
    <property type="match status" value="1"/>
</dbReference>
<dbReference type="SMART" id="SM00448">
    <property type="entry name" value="REC"/>
    <property type="match status" value="1"/>
</dbReference>
<dbReference type="Gene3D" id="3.30.450.20">
    <property type="entry name" value="PAS domain"/>
    <property type="match status" value="1"/>
</dbReference>
<keyword evidence="4" id="KW-0808">Transferase</keyword>
<gene>
    <name evidence="10" type="ORF">SAMN05421580_10182</name>
</gene>
<keyword evidence="11" id="KW-1185">Reference proteome</keyword>
<dbReference type="OrthoDB" id="9764438at2"/>
<evidence type="ECO:0000256" key="4">
    <source>
        <dbReference type="ARBA" id="ARBA00022679"/>
    </source>
</evidence>
<dbReference type="InterPro" id="IPR011006">
    <property type="entry name" value="CheY-like_superfamily"/>
</dbReference>
<dbReference type="InterPro" id="IPR003661">
    <property type="entry name" value="HisK_dim/P_dom"/>
</dbReference>
<dbReference type="InterPro" id="IPR003594">
    <property type="entry name" value="HATPase_dom"/>
</dbReference>